<keyword evidence="2" id="KW-1185">Reference proteome</keyword>
<reference evidence="1" key="1">
    <citation type="submission" date="2022-10" db="EMBL/GenBank/DDBJ databases">
        <title>Culturing micro-colonial fungi from biological soil crusts in the Mojave desert and describing Neophaeococcomyces mojavensis, and introducing the new genera and species Taxawa tesnikishii.</title>
        <authorList>
            <person name="Kurbessoian T."/>
            <person name="Stajich J.E."/>
        </authorList>
    </citation>
    <scope>NUCLEOTIDE SEQUENCE</scope>
    <source>
        <strain evidence="1">JES_112</strain>
    </source>
</reference>
<gene>
    <name evidence="1" type="ORF">H2198_003883</name>
</gene>
<protein>
    <submittedName>
        <fullName evidence="1">Uncharacterized protein</fullName>
    </submittedName>
</protein>
<accession>A0ACC3AA61</accession>
<dbReference type="Proteomes" id="UP001172386">
    <property type="component" value="Unassembled WGS sequence"/>
</dbReference>
<sequence length="166" mass="18816">MSDKKDHKCQEEEIPLPPPYHTAMAEMHQNTSFAGGRYMPTQSSDGQKNYVNFFYMTGIQGNLALGGGDPNELYGALEKLNLVRNGKHNFDPTKLRLSARPENDKENYIPLPPPPPPESKCALCYTTGDAEKVRKISELRLEVCKACLKTHWKADFEQFWNDSNPK</sequence>
<dbReference type="EMBL" id="JAPDRQ010000054">
    <property type="protein sequence ID" value="KAJ9658178.1"/>
    <property type="molecule type" value="Genomic_DNA"/>
</dbReference>
<proteinExistence type="predicted"/>
<evidence type="ECO:0000313" key="1">
    <source>
        <dbReference type="EMBL" id="KAJ9658178.1"/>
    </source>
</evidence>
<organism evidence="1 2">
    <name type="scientific">Neophaeococcomyces mojaviensis</name>
    <dbReference type="NCBI Taxonomy" id="3383035"/>
    <lineage>
        <taxon>Eukaryota</taxon>
        <taxon>Fungi</taxon>
        <taxon>Dikarya</taxon>
        <taxon>Ascomycota</taxon>
        <taxon>Pezizomycotina</taxon>
        <taxon>Eurotiomycetes</taxon>
        <taxon>Chaetothyriomycetidae</taxon>
        <taxon>Chaetothyriales</taxon>
        <taxon>Chaetothyriales incertae sedis</taxon>
        <taxon>Neophaeococcomyces</taxon>
    </lineage>
</organism>
<name>A0ACC3AA61_9EURO</name>
<comment type="caution">
    <text evidence="1">The sequence shown here is derived from an EMBL/GenBank/DDBJ whole genome shotgun (WGS) entry which is preliminary data.</text>
</comment>
<evidence type="ECO:0000313" key="2">
    <source>
        <dbReference type="Proteomes" id="UP001172386"/>
    </source>
</evidence>